<dbReference type="EMBL" id="CP029463">
    <property type="protein sequence ID" value="AWM14282.1"/>
    <property type="molecule type" value="Genomic_DNA"/>
</dbReference>
<feature type="chain" id="PRO_5015835694" description="DUF1735 domain-containing protein" evidence="1">
    <location>
        <begin position="17"/>
        <end position="263"/>
    </location>
</feature>
<dbReference type="Proteomes" id="UP000245429">
    <property type="component" value="Chromosome"/>
</dbReference>
<evidence type="ECO:0008006" key="4">
    <source>
        <dbReference type="Google" id="ProtNLM"/>
    </source>
</evidence>
<proteinExistence type="predicted"/>
<dbReference type="KEGG" id="fse:DI487_10725"/>
<dbReference type="AlphaFoldDB" id="A0A2U8QVQ4"/>
<evidence type="ECO:0000313" key="3">
    <source>
        <dbReference type="Proteomes" id="UP000245429"/>
    </source>
</evidence>
<reference evidence="2 3" key="1">
    <citation type="submission" date="2018-05" db="EMBL/GenBank/DDBJ databases">
        <title>Flavobacterium sp. MEBiC07310.</title>
        <authorList>
            <person name="Baek K."/>
        </authorList>
    </citation>
    <scope>NUCLEOTIDE SEQUENCE [LARGE SCALE GENOMIC DNA]</scope>
    <source>
        <strain evidence="2 3">MEBiC07310</strain>
    </source>
</reference>
<dbReference type="PROSITE" id="PS51257">
    <property type="entry name" value="PROKAR_LIPOPROTEIN"/>
    <property type="match status" value="1"/>
</dbReference>
<keyword evidence="1" id="KW-0732">Signal</keyword>
<sequence length="263" mass="28818">MKKVFLLSIFSLFTLASCSDDDVTSLGPTSTIVGFPEDQTTYNFLTDVTEAQIDVPVNLISYANETFPSNDVVVSWEVNTAETTAVEGVDFDFVQTSTSTTITQGNSAALIPFKVYPIVFDPADPKQIVLDMTVVDSNNAIIGAQYQKVTIILQGVCPSYLAGEYYINFASGPQDITIEEIGPGQYRASYFPTFASVYWWEFSDVCGDLVITDWQYQSGNAIYGTSTPMPHGVINGDGSLTFSGVNVTGVSWYVNLTWTIYPY</sequence>
<name>A0A2U8QVQ4_9FLAO</name>
<gene>
    <name evidence="2" type="ORF">DI487_10725</name>
</gene>
<keyword evidence="3" id="KW-1185">Reference proteome</keyword>
<feature type="signal peptide" evidence="1">
    <location>
        <begin position="1"/>
        <end position="16"/>
    </location>
</feature>
<evidence type="ECO:0000313" key="2">
    <source>
        <dbReference type="EMBL" id="AWM14282.1"/>
    </source>
</evidence>
<organism evidence="2 3">
    <name type="scientific">Flavobacterium sediminis</name>
    <dbReference type="NCBI Taxonomy" id="2201181"/>
    <lineage>
        <taxon>Bacteria</taxon>
        <taxon>Pseudomonadati</taxon>
        <taxon>Bacteroidota</taxon>
        <taxon>Flavobacteriia</taxon>
        <taxon>Flavobacteriales</taxon>
        <taxon>Flavobacteriaceae</taxon>
        <taxon>Flavobacterium</taxon>
    </lineage>
</organism>
<accession>A0A2U8QVQ4</accession>
<dbReference type="OrthoDB" id="1453995at2"/>
<dbReference type="RefSeq" id="WP_109569642.1">
    <property type="nucleotide sequence ID" value="NZ_CP029463.1"/>
</dbReference>
<evidence type="ECO:0000256" key="1">
    <source>
        <dbReference type="SAM" id="SignalP"/>
    </source>
</evidence>
<protein>
    <recommendedName>
        <fullName evidence="4">DUF1735 domain-containing protein</fullName>
    </recommendedName>
</protein>